<proteinExistence type="predicted"/>
<dbReference type="AlphaFoldDB" id="A0A0C2I426"/>
<dbReference type="PATRIC" id="fig|226910.6.peg.4355"/>
<dbReference type="EMBL" id="JXDG01000058">
    <property type="protein sequence ID" value="KIH81700.1"/>
    <property type="molecule type" value="Genomic_DNA"/>
</dbReference>
<dbReference type="Proteomes" id="UP000031535">
    <property type="component" value="Unassembled WGS sequence"/>
</dbReference>
<dbReference type="RefSeq" id="WP_157016028.1">
    <property type="nucleotide sequence ID" value="NZ_JXDG01000058.1"/>
</dbReference>
<accession>A0A0C2I426</accession>
<gene>
    <name evidence="1" type="ORF">UCMB321_4363</name>
</gene>
<evidence type="ECO:0000313" key="1">
    <source>
        <dbReference type="EMBL" id="KIH81700.1"/>
    </source>
</evidence>
<organism evidence="1 2">
    <name type="scientific">Pseudomonas batumici</name>
    <dbReference type="NCBI Taxonomy" id="226910"/>
    <lineage>
        <taxon>Bacteria</taxon>
        <taxon>Pseudomonadati</taxon>
        <taxon>Pseudomonadota</taxon>
        <taxon>Gammaproteobacteria</taxon>
        <taxon>Pseudomonadales</taxon>
        <taxon>Pseudomonadaceae</taxon>
        <taxon>Pseudomonas</taxon>
    </lineage>
</organism>
<protein>
    <submittedName>
        <fullName evidence="1">Uncharacterized protein</fullName>
    </submittedName>
</protein>
<name>A0A0C2I426_9PSED</name>
<evidence type="ECO:0000313" key="2">
    <source>
        <dbReference type="Proteomes" id="UP000031535"/>
    </source>
</evidence>
<comment type="caution">
    <text evidence="1">The sequence shown here is derived from an EMBL/GenBank/DDBJ whole genome shotgun (WGS) entry which is preliminary data.</text>
</comment>
<sequence length="53" mass="5646">MVTRRKQSVKTQALTLEFTGYLSLAGTVPERIGPGVFSLRTGGQSAYGNSINS</sequence>
<keyword evidence="2" id="KW-1185">Reference proteome</keyword>
<reference evidence="1 2" key="1">
    <citation type="submission" date="2015-01" db="EMBL/GenBank/DDBJ databases">
        <title>Complete genome of Pseudomonas batumici UCM B-321 producer of the batumin antibiotic with strong antistaphilococcal and potential anticancer activity.</title>
        <authorList>
            <person name="Klochko V.V."/>
            <person name="Zelena L.B."/>
            <person name="Elena K.A."/>
            <person name="Reva O.N."/>
        </authorList>
    </citation>
    <scope>NUCLEOTIDE SEQUENCE [LARGE SCALE GENOMIC DNA]</scope>
    <source>
        <strain evidence="1 2">UCM B-321</strain>
    </source>
</reference>